<sequence length="415" mass="46860">MDFSSFVKYSEKDILPETPHLSISLRAPIELSIIGAVPYPIHFTIRRVAKGDGTDARPCIFRFDPSVDAFSPPSGLILLSHRWNSGRGGLEAVPVNLDHSADGYSAGQQDSSQFLWELAAPGDEVSLTATLPERYFRALGDSWHTFTLLYPGTESLLWDWGTVQERVGWESDGARKLVVPGGARVNFAARHFDEYRTADPPWFKPPPLLEPSDRVPGAPYFTVTVTGPTLVKSYNNLHLTLRFTYHGVTGTNGSLQGSPTPSVTFHSWVLTDSPDFAVQVQRRRPGSDWEDCQIYDEYVCGWDIYDEPDVKVYVGQQSDDFTSLNPGESWSTTVPVTERPEIYLPRDSMPGDVFRYRVKRSEADWWDWGTMEDHRETAVMLPCFIKAKVTDPRDRGGRPRLLVPASEWFEFTFIE</sequence>
<evidence type="ECO:0000313" key="1">
    <source>
        <dbReference type="EMBL" id="KAK4096203.1"/>
    </source>
</evidence>
<dbReference type="EMBL" id="MU863730">
    <property type="protein sequence ID" value="KAK4096203.1"/>
    <property type="molecule type" value="Genomic_DNA"/>
</dbReference>
<dbReference type="AlphaFoldDB" id="A0AAN6PR33"/>
<dbReference type="Proteomes" id="UP001305647">
    <property type="component" value="Unassembled WGS sequence"/>
</dbReference>
<reference evidence="1" key="2">
    <citation type="submission" date="2023-05" db="EMBL/GenBank/DDBJ databases">
        <authorList>
            <consortium name="Lawrence Berkeley National Laboratory"/>
            <person name="Steindorff A."/>
            <person name="Hensen N."/>
            <person name="Bonometti L."/>
            <person name="Westerberg I."/>
            <person name="Brannstrom I.O."/>
            <person name="Guillou S."/>
            <person name="Cros-Aarteil S."/>
            <person name="Calhoun S."/>
            <person name="Haridas S."/>
            <person name="Kuo A."/>
            <person name="Mondo S."/>
            <person name="Pangilinan J."/>
            <person name="Riley R."/>
            <person name="Labutti K."/>
            <person name="Andreopoulos B."/>
            <person name="Lipzen A."/>
            <person name="Chen C."/>
            <person name="Yanf M."/>
            <person name="Daum C."/>
            <person name="Ng V."/>
            <person name="Clum A."/>
            <person name="Ohm R."/>
            <person name="Martin F."/>
            <person name="Silar P."/>
            <person name="Natvig D."/>
            <person name="Lalanne C."/>
            <person name="Gautier V."/>
            <person name="Ament-Velasquez S.L."/>
            <person name="Kruys A."/>
            <person name="Hutchinson M.I."/>
            <person name="Powell A.J."/>
            <person name="Barry K."/>
            <person name="Miller A.N."/>
            <person name="Grigoriev I.V."/>
            <person name="Debuchy R."/>
            <person name="Gladieux P."/>
            <person name="Thoren M.H."/>
            <person name="Johannesson H."/>
        </authorList>
    </citation>
    <scope>NUCLEOTIDE SEQUENCE</scope>
    <source>
        <strain evidence="1">CBS 757.83</strain>
    </source>
</reference>
<protein>
    <submittedName>
        <fullName evidence="1">Uncharacterized protein</fullName>
    </submittedName>
</protein>
<comment type="caution">
    <text evidence="1">The sequence shown here is derived from an EMBL/GenBank/DDBJ whole genome shotgun (WGS) entry which is preliminary data.</text>
</comment>
<evidence type="ECO:0000313" key="2">
    <source>
        <dbReference type="Proteomes" id="UP001305647"/>
    </source>
</evidence>
<reference evidence="1" key="1">
    <citation type="journal article" date="2023" name="Mol. Phylogenet. Evol.">
        <title>Genome-scale phylogeny and comparative genomics of the fungal order Sordariales.</title>
        <authorList>
            <person name="Hensen N."/>
            <person name="Bonometti L."/>
            <person name="Westerberg I."/>
            <person name="Brannstrom I.O."/>
            <person name="Guillou S."/>
            <person name="Cros-Aarteil S."/>
            <person name="Calhoun S."/>
            <person name="Haridas S."/>
            <person name="Kuo A."/>
            <person name="Mondo S."/>
            <person name="Pangilinan J."/>
            <person name="Riley R."/>
            <person name="LaButti K."/>
            <person name="Andreopoulos B."/>
            <person name="Lipzen A."/>
            <person name="Chen C."/>
            <person name="Yan M."/>
            <person name="Daum C."/>
            <person name="Ng V."/>
            <person name="Clum A."/>
            <person name="Steindorff A."/>
            <person name="Ohm R.A."/>
            <person name="Martin F."/>
            <person name="Silar P."/>
            <person name="Natvig D.O."/>
            <person name="Lalanne C."/>
            <person name="Gautier V."/>
            <person name="Ament-Velasquez S.L."/>
            <person name="Kruys A."/>
            <person name="Hutchinson M.I."/>
            <person name="Powell A.J."/>
            <person name="Barry K."/>
            <person name="Miller A.N."/>
            <person name="Grigoriev I.V."/>
            <person name="Debuchy R."/>
            <person name="Gladieux P."/>
            <person name="Hiltunen Thoren M."/>
            <person name="Johannesson H."/>
        </authorList>
    </citation>
    <scope>NUCLEOTIDE SEQUENCE</scope>
    <source>
        <strain evidence="1">CBS 757.83</strain>
    </source>
</reference>
<accession>A0AAN6PR33</accession>
<keyword evidence="2" id="KW-1185">Reference proteome</keyword>
<proteinExistence type="predicted"/>
<gene>
    <name evidence="1" type="ORF">N658DRAFT_47207</name>
</gene>
<organism evidence="1 2">
    <name type="scientific">Parathielavia hyrcaniae</name>
    <dbReference type="NCBI Taxonomy" id="113614"/>
    <lineage>
        <taxon>Eukaryota</taxon>
        <taxon>Fungi</taxon>
        <taxon>Dikarya</taxon>
        <taxon>Ascomycota</taxon>
        <taxon>Pezizomycotina</taxon>
        <taxon>Sordariomycetes</taxon>
        <taxon>Sordariomycetidae</taxon>
        <taxon>Sordariales</taxon>
        <taxon>Chaetomiaceae</taxon>
        <taxon>Parathielavia</taxon>
    </lineage>
</organism>
<name>A0AAN6PR33_9PEZI</name>